<dbReference type="EnsemblMetazoa" id="CLYHEMT013456.1">
    <property type="protein sequence ID" value="CLYHEMP013456.1"/>
    <property type="gene ID" value="CLYHEMG013456"/>
</dbReference>
<reference evidence="1" key="1">
    <citation type="submission" date="2021-01" db="UniProtKB">
        <authorList>
            <consortium name="EnsemblMetazoa"/>
        </authorList>
    </citation>
    <scope>IDENTIFICATION</scope>
</reference>
<keyword evidence="2" id="KW-1185">Reference proteome</keyword>
<name>A0A7M5WV73_9CNID</name>
<evidence type="ECO:0000313" key="1">
    <source>
        <dbReference type="EnsemblMetazoa" id="CLYHEMP013456.1"/>
    </source>
</evidence>
<dbReference type="AlphaFoldDB" id="A0A7M5WV73"/>
<accession>A0A7M5WV73</accession>
<evidence type="ECO:0000313" key="2">
    <source>
        <dbReference type="Proteomes" id="UP000594262"/>
    </source>
</evidence>
<sequence>MATGTLEQCLRKLAPRTIDPTKCTPATSIYQELSKPPETQQRLDHQAKQWFNLGNSQTFNDPISAAEYLLEREYGDSFLFKPDCHKPIFIPSKFMSNQYCKKSNMAVFDFDIEQKIKETLVNLKNESPDFWFTKELDVFLQTQQMNDEINQKEFNNWILKIKTMHLMLQEVQVENLPENLPSTTPADFVKDCLNQLKSSAPTSNLIKCFTSSKHFKIISREAQKSPPQDCRLKWFLDLNIADRGENVERSLIDQLYSLKGSDILKETVILSSVNFLTELTGKQHQEFDFLLLSWTRKLIIGIEAKRQLSDAKAFEQLDKYHSIFEKKLSDQLGPGWSFYPVVYVEKVDTSLPPSNHYINTKTDIKTWLSTVMHLFPENLNVQSMEQLKKVLQIIVFTIHISKKDQPRPITSSYWVDYVSDVIDSLSNAHNIIFYSQQQLPLMCSDNPKYNKVFFMAGYGTGKTFLLEQKAIMLSRSDGYKDGVYYVVCNEQSLLYHERKLELGKYGIHVIYDVEKLIGKIIPEELSRVKAIFFDEWDGYKQSSSRRQDLGKRLIKEVPICWIAPNSLYRSKYSTPSIKKELGDEFVLVKLALNLRNTKEICNKAMSVADQTLFQYANGLTKPPPNFPNGLSLYYAESFSEAISRVRLKTKKGILVVSENTKVKLKTKVKVKFYHDHQSDFYSTQNPVDFLNQGNILITSPNLLSGFEWPVIIYFKCFDLDEDNSIESHECNIISRCTSLLYVIGMEDALLKSYPFTEISSLLEVTISDGAPLSNFKDLMRKYIDDYSNRYRQRNEMLRDLLPILKTTIENISQAKDKTIPFSMLKDLFKILLTELWSKNEKSGLLVPCAILNISNSFDFNELQKYLDINYYLSVDCIKDIFSEVRIWSVNTVKEDFWNYFEIDSFSKFLQPVISVLKTQRSDSVKLKQFKFCASKYIIDHLNRFNRYLWIQDLLPILKTTIEKISHALDEIVPFSMLKDLLQFLLTDLLKEKQKSLLMFFQPTFLHISICFNYEELEKYLSIDYLHGIYTEFNSGKLSSEMKVYFWQQFEIHHLFEFLTPGFSVLETPKSDKILSKQFRFYAGKCILEYLDNIDQFDPTRSERCVQSWLHNLLPFLKDTIERISKASEKNITFSVFEDFIKCLLRDLLNDAENTLVIIHYVMKKLLDSFIKYDIQSWLRIHFNIYHFIYLAKFSIK</sequence>
<proteinExistence type="predicted"/>
<organism evidence="1 2">
    <name type="scientific">Clytia hemisphaerica</name>
    <dbReference type="NCBI Taxonomy" id="252671"/>
    <lineage>
        <taxon>Eukaryota</taxon>
        <taxon>Metazoa</taxon>
        <taxon>Cnidaria</taxon>
        <taxon>Hydrozoa</taxon>
        <taxon>Hydroidolina</taxon>
        <taxon>Leptothecata</taxon>
        <taxon>Obeliida</taxon>
        <taxon>Clytiidae</taxon>
        <taxon>Clytia</taxon>
    </lineage>
</organism>
<dbReference type="Proteomes" id="UP000594262">
    <property type="component" value="Unplaced"/>
</dbReference>
<protein>
    <submittedName>
        <fullName evidence="1">Uncharacterized protein</fullName>
    </submittedName>
</protein>